<evidence type="ECO:0000313" key="2">
    <source>
        <dbReference type="Proteomes" id="UP000632774"/>
    </source>
</evidence>
<proteinExistence type="predicted"/>
<organism evidence="1 2">
    <name type="scientific">Mucilaginibacter boryungensis</name>
    <dbReference type="NCBI Taxonomy" id="768480"/>
    <lineage>
        <taxon>Bacteria</taxon>
        <taxon>Pseudomonadati</taxon>
        <taxon>Bacteroidota</taxon>
        <taxon>Sphingobacteriia</taxon>
        <taxon>Sphingobacteriales</taxon>
        <taxon>Sphingobacteriaceae</taxon>
        <taxon>Mucilaginibacter</taxon>
    </lineage>
</organism>
<dbReference type="RefSeq" id="WP_194108108.1">
    <property type="nucleotide sequence ID" value="NZ_JADFFM010000002.1"/>
</dbReference>
<accession>A0ABR9XMW8</accession>
<comment type="caution">
    <text evidence="1">The sequence shown here is derived from an EMBL/GenBank/DDBJ whole genome shotgun (WGS) entry which is preliminary data.</text>
</comment>
<gene>
    <name evidence="1" type="ORF">IRJ18_20300</name>
</gene>
<evidence type="ECO:0000313" key="1">
    <source>
        <dbReference type="EMBL" id="MBE9668721.1"/>
    </source>
</evidence>
<name>A0ABR9XMW8_9SPHI</name>
<reference evidence="1 2" key="1">
    <citation type="submission" date="2020-10" db="EMBL/GenBank/DDBJ databases">
        <title>Mucilaginibacter mali sp. nov., isolated from rhizosphere soil of apple orchard.</title>
        <authorList>
            <person name="Lee J.-S."/>
            <person name="Kim H.S."/>
            <person name="Kim J.-S."/>
        </authorList>
    </citation>
    <scope>NUCLEOTIDE SEQUENCE [LARGE SCALE GENOMIC DNA]</scope>
    <source>
        <strain evidence="1 2">KCTC 23157</strain>
    </source>
</reference>
<dbReference type="Proteomes" id="UP000632774">
    <property type="component" value="Unassembled WGS sequence"/>
</dbReference>
<keyword evidence="2" id="KW-1185">Reference proteome</keyword>
<dbReference type="EMBL" id="JADFFM010000002">
    <property type="protein sequence ID" value="MBE9668721.1"/>
    <property type="molecule type" value="Genomic_DNA"/>
</dbReference>
<protein>
    <submittedName>
        <fullName evidence="1">Uncharacterized protein</fullName>
    </submittedName>
</protein>
<sequence>MPISKETQYFVINSEFQFQRRDVLTSSDFSFMTVTLVLGNQSTFGTFTQVRSVPYVEVYLTHKSYGVNSFSGGNVFVINGWSVAIESILPKYDPSVDTISYVTEPIRFTYTDPFHRELTLTCKATIEDITRLYKKFVNYSATESLLTAKHEVTIMELTDENARLRSLLEDIQSKIPSMF</sequence>